<evidence type="ECO:0000313" key="2">
    <source>
        <dbReference type="Proteomes" id="UP001152795"/>
    </source>
</evidence>
<protein>
    <submittedName>
        <fullName evidence="1">Uncharacterized protein</fullName>
    </submittedName>
</protein>
<dbReference type="AlphaFoldDB" id="A0A7D9III1"/>
<sequence>MYRVVLLSCLCASICAIRRNGGKAVVFQDNAFKIQSTSYHGQCLVYRNPWTSSRLFDPSLTLKNCDHNSNAYARLWLWTKDGELRLKGGQRCLTASQRGTLFLRRCGFKQDNQFQQWECSGNLLKLKTINAYLVPFNFSTGNISLFGVLVRSVATKQRIGATVYGGGEWAQYRRGASLCDNMSA</sequence>
<dbReference type="Proteomes" id="UP001152795">
    <property type="component" value="Unassembled WGS sequence"/>
</dbReference>
<evidence type="ECO:0000313" key="1">
    <source>
        <dbReference type="EMBL" id="CAB4010386.1"/>
    </source>
</evidence>
<dbReference type="InterPro" id="IPR035992">
    <property type="entry name" value="Ricin_B-like_lectins"/>
</dbReference>
<dbReference type="Gene3D" id="2.80.10.50">
    <property type="match status" value="1"/>
</dbReference>
<gene>
    <name evidence="1" type="ORF">PACLA_8A070156</name>
</gene>
<dbReference type="SUPFAM" id="SSF50370">
    <property type="entry name" value="Ricin B-like lectins"/>
    <property type="match status" value="1"/>
</dbReference>
<comment type="caution">
    <text evidence="1">The sequence shown here is derived from an EMBL/GenBank/DDBJ whole genome shotgun (WGS) entry which is preliminary data.</text>
</comment>
<dbReference type="EMBL" id="CACRXK020006769">
    <property type="protein sequence ID" value="CAB4010386.1"/>
    <property type="molecule type" value="Genomic_DNA"/>
</dbReference>
<reference evidence="1" key="1">
    <citation type="submission" date="2020-04" db="EMBL/GenBank/DDBJ databases">
        <authorList>
            <person name="Alioto T."/>
            <person name="Alioto T."/>
            <person name="Gomez Garrido J."/>
        </authorList>
    </citation>
    <scope>NUCLEOTIDE SEQUENCE</scope>
    <source>
        <strain evidence="1">A484AB</strain>
    </source>
</reference>
<name>A0A7D9III1_PARCT</name>
<proteinExistence type="predicted"/>
<organism evidence="1 2">
    <name type="scientific">Paramuricea clavata</name>
    <name type="common">Red gorgonian</name>
    <name type="synonym">Violescent sea-whip</name>
    <dbReference type="NCBI Taxonomy" id="317549"/>
    <lineage>
        <taxon>Eukaryota</taxon>
        <taxon>Metazoa</taxon>
        <taxon>Cnidaria</taxon>
        <taxon>Anthozoa</taxon>
        <taxon>Octocorallia</taxon>
        <taxon>Malacalcyonacea</taxon>
        <taxon>Plexauridae</taxon>
        <taxon>Paramuricea</taxon>
    </lineage>
</organism>
<keyword evidence="2" id="KW-1185">Reference proteome</keyword>
<dbReference type="PROSITE" id="PS50231">
    <property type="entry name" value="RICIN_B_LECTIN"/>
    <property type="match status" value="1"/>
</dbReference>
<accession>A0A7D9III1</accession>